<keyword evidence="2" id="KW-1185">Reference proteome</keyword>
<evidence type="ECO:0000313" key="1">
    <source>
        <dbReference type="EMBL" id="AKM54216.1"/>
    </source>
</evidence>
<dbReference type="STRING" id="315358.SERIO_v1c06460"/>
<dbReference type="EMBL" id="CP011856">
    <property type="protein sequence ID" value="AKM54216.1"/>
    <property type="molecule type" value="Genomic_DNA"/>
</dbReference>
<dbReference type="PATRIC" id="fig|743698.3.peg.648"/>
<reference evidence="1 2" key="1">
    <citation type="journal article" date="2015" name="Genome Biol. Evol.">
        <title>Found and Lost: The Fates of Horizontally Acquired Genes in Arthropod-Symbiotic Spiroplasma.</title>
        <authorList>
            <person name="Lo W.S."/>
            <person name="Gasparich G.E."/>
            <person name="Kuo C.H."/>
        </authorList>
    </citation>
    <scope>NUCLEOTIDE SEQUENCE [LARGE SCALE GENOMIC DNA]</scope>
    <source>
        <strain evidence="2">TDA-040725-5</strain>
    </source>
</reference>
<gene>
    <name evidence="1" type="ORF">SERIO_v1c06460</name>
</gene>
<proteinExistence type="predicted"/>
<dbReference type="AlphaFoldDB" id="A0A0H3XK23"/>
<dbReference type="Proteomes" id="UP000035661">
    <property type="component" value="Chromosome"/>
</dbReference>
<name>A0A0H3XK23_9MOLU</name>
<reference evidence="2" key="2">
    <citation type="submission" date="2015-06" db="EMBL/GenBank/DDBJ databases">
        <title>Complete genome sequence of Spiroplasma eriocheiris TDA-040725-5 (DSM 21848).</title>
        <authorList>
            <person name="Lo W.-S."/>
            <person name="Kuo C.-H."/>
        </authorList>
    </citation>
    <scope>NUCLEOTIDE SEQUENCE [LARGE SCALE GENOMIC DNA]</scope>
    <source>
        <strain evidence="2">TDA-040725-5</strain>
    </source>
</reference>
<dbReference type="RefSeq" id="WP_047791445.1">
    <property type="nucleotide sequence ID" value="NZ_CP011856.1"/>
</dbReference>
<dbReference type="KEGG" id="seri:SERIO_v1c06460"/>
<organism evidence="1 2">
    <name type="scientific">Spiroplasma eriocheiris</name>
    <dbReference type="NCBI Taxonomy" id="315358"/>
    <lineage>
        <taxon>Bacteria</taxon>
        <taxon>Bacillati</taxon>
        <taxon>Mycoplasmatota</taxon>
        <taxon>Mollicutes</taxon>
        <taxon>Entomoplasmatales</taxon>
        <taxon>Spiroplasmataceae</taxon>
        <taxon>Spiroplasma</taxon>
    </lineage>
</organism>
<evidence type="ECO:0000313" key="2">
    <source>
        <dbReference type="Proteomes" id="UP000035661"/>
    </source>
</evidence>
<sequence length="239" mass="29238">MNLEIEKFQEFYRDFKTNFDVFLDLTADFTKFFMLLDKINNNWLEYKALIHKQEIETSTFINLMLNYHNNETTHEKIREFLVQEIKINKLAELIIDNLNKFANNSRLLDVINMLVSKKHFIDNQFNLIYYLENPMVLAEINNNKYNYLLLKDKHKIIENGIKLQIFNQQLQELKDNIIYNFYLFKWHQNYDHRFANDINVLDHLLFKQDNYSKKNEKISTNILKKQNIVLKLNFYCYFF</sequence>
<protein>
    <submittedName>
        <fullName evidence="1">Uncharacterized protein</fullName>
    </submittedName>
</protein>
<accession>A0A0H3XK23</accession>